<evidence type="ECO:0000313" key="3">
    <source>
        <dbReference type="Proteomes" id="UP000554235"/>
    </source>
</evidence>
<accession>A0A8H4LGC2</accession>
<dbReference type="EMBL" id="JAADYS010000742">
    <property type="protein sequence ID" value="KAF4467464.1"/>
    <property type="molecule type" value="Genomic_DNA"/>
</dbReference>
<sequence>MGLGFVKATPKSKRLGKICPDYERLEAPKRILSSFISYNPHAQVPGRLLRFLLVNDGFRRDYRAAAYVPTSGQSLSIFPRPRPLTPARRSDPRGDARCQTPAGIPRQLRAPLDPSQQVPEGYVVRPLEVHGKPFPLPIARAQVPSRRGYTEDAQRVGLLPGYSRDTMLTPRGNYQDERHSYEKCQYVEFKKRVAKMDELRESKGGARSN</sequence>
<evidence type="ECO:0000256" key="1">
    <source>
        <dbReference type="SAM" id="MobiDB-lite"/>
    </source>
</evidence>
<proteinExistence type="predicted"/>
<protein>
    <submittedName>
        <fullName evidence="2">NADH-ubiquinone oxidoreductase B18 subunit</fullName>
    </submittedName>
</protein>
<feature type="region of interest" description="Disordered" evidence="1">
    <location>
        <begin position="77"/>
        <end position="117"/>
    </location>
</feature>
<dbReference type="Proteomes" id="UP000554235">
    <property type="component" value="Unassembled WGS sequence"/>
</dbReference>
<keyword evidence="3" id="KW-1185">Reference proteome</keyword>
<keyword evidence="2" id="KW-0830">Ubiquinone</keyword>
<gene>
    <name evidence="2" type="ORF">FALBO_5664</name>
</gene>
<dbReference type="AlphaFoldDB" id="A0A8H4LGC2"/>
<reference evidence="2 3" key="1">
    <citation type="submission" date="2020-01" db="EMBL/GenBank/DDBJ databases">
        <title>Identification and distribution of gene clusters putatively required for synthesis of sphingolipid metabolism inhibitors in phylogenetically diverse species of the filamentous fungus Fusarium.</title>
        <authorList>
            <person name="Kim H.-S."/>
            <person name="Busman M."/>
            <person name="Brown D.W."/>
            <person name="Divon H."/>
            <person name="Uhlig S."/>
            <person name="Proctor R.H."/>
        </authorList>
    </citation>
    <scope>NUCLEOTIDE SEQUENCE [LARGE SCALE GENOMIC DNA]</scope>
    <source>
        <strain evidence="2 3">NRRL 20459</strain>
    </source>
</reference>
<evidence type="ECO:0000313" key="2">
    <source>
        <dbReference type="EMBL" id="KAF4467464.1"/>
    </source>
</evidence>
<dbReference type="OrthoDB" id="268414at2759"/>
<organism evidence="2 3">
    <name type="scientific">Fusarium albosuccineum</name>
    <dbReference type="NCBI Taxonomy" id="1237068"/>
    <lineage>
        <taxon>Eukaryota</taxon>
        <taxon>Fungi</taxon>
        <taxon>Dikarya</taxon>
        <taxon>Ascomycota</taxon>
        <taxon>Pezizomycotina</taxon>
        <taxon>Sordariomycetes</taxon>
        <taxon>Hypocreomycetidae</taxon>
        <taxon>Hypocreales</taxon>
        <taxon>Nectriaceae</taxon>
        <taxon>Fusarium</taxon>
        <taxon>Fusarium decemcellulare species complex</taxon>
    </lineage>
</organism>
<name>A0A8H4LGC2_9HYPO</name>
<comment type="caution">
    <text evidence="2">The sequence shown here is derived from an EMBL/GenBank/DDBJ whole genome shotgun (WGS) entry which is preliminary data.</text>
</comment>